<keyword evidence="8" id="KW-1185">Reference proteome</keyword>
<dbReference type="EMBL" id="SOCP01000017">
    <property type="protein sequence ID" value="TDV42605.1"/>
    <property type="molecule type" value="Genomic_DNA"/>
</dbReference>
<dbReference type="SUPFAM" id="SSF103473">
    <property type="entry name" value="MFS general substrate transporter"/>
    <property type="match status" value="1"/>
</dbReference>
<keyword evidence="3 6" id="KW-0812">Transmembrane</keyword>
<name>A0A4R7V3X4_9PSEU</name>
<evidence type="ECO:0000256" key="1">
    <source>
        <dbReference type="ARBA" id="ARBA00004651"/>
    </source>
</evidence>
<accession>A0A4R7V3X4</accession>
<feature type="transmembrane region" description="Helical" evidence="6">
    <location>
        <begin position="20"/>
        <end position="38"/>
    </location>
</feature>
<comment type="subcellular location">
    <subcellularLocation>
        <location evidence="1">Cell membrane</location>
        <topology evidence="1">Multi-pass membrane protein</topology>
    </subcellularLocation>
</comment>
<evidence type="ECO:0000256" key="5">
    <source>
        <dbReference type="ARBA" id="ARBA00023136"/>
    </source>
</evidence>
<dbReference type="OrthoDB" id="4528313at2"/>
<evidence type="ECO:0000256" key="4">
    <source>
        <dbReference type="ARBA" id="ARBA00022989"/>
    </source>
</evidence>
<evidence type="ECO:0000313" key="8">
    <source>
        <dbReference type="Proteomes" id="UP000294927"/>
    </source>
</evidence>
<feature type="transmembrane region" description="Helical" evidence="6">
    <location>
        <begin position="73"/>
        <end position="94"/>
    </location>
</feature>
<dbReference type="PANTHER" id="PTHR23513:SF11">
    <property type="entry name" value="STAPHYLOFERRIN A TRANSPORTER"/>
    <property type="match status" value="1"/>
</dbReference>
<protein>
    <submittedName>
        <fullName evidence="7">Putative MFS family arabinose efflux permease</fullName>
    </submittedName>
</protein>
<gene>
    <name evidence="7" type="ORF">CLV71_11775</name>
</gene>
<feature type="transmembrane region" description="Helical" evidence="6">
    <location>
        <begin position="167"/>
        <end position="186"/>
    </location>
</feature>
<feature type="transmembrane region" description="Helical" evidence="6">
    <location>
        <begin position="303"/>
        <end position="325"/>
    </location>
</feature>
<dbReference type="Gene3D" id="1.20.1250.20">
    <property type="entry name" value="MFS general substrate transporter like domains"/>
    <property type="match status" value="1"/>
</dbReference>
<dbReference type="InterPro" id="IPR036259">
    <property type="entry name" value="MFS_trans_sf"/>
</dbReference>
<evidence type="ECO:0000313" key="7">
    <source>
        <dbReference type="EMBL" id="TDV42605.1"/>
    </source>
</evidence>
<sequence>MGVLSHARFRWLAAARTTGFLGNAVAPIALSFAVLDLTGSVGDLGFVVGVRAIANVVLLLAGGVLADRLPRALLLQGSSLAAAATAALMAASVVAGFASVPLLAAIGLVNGAVAAVALPASYSITPETVPPEQLQPANALLRIGTNSAAITGASLGGLLVASAGPGWAMAAVAVVFTLEALGYVRVGGERVVRPRANPLAELREGWTEFVSRSWVWVVVLQFMIVNAAVVGGAQVLGPVVADETFGRAAWGLSLACQTAGAVVGGILAARWLPRRALLFGVALVTLAAPPLLVLGVVPHLAVLMPAMFLCGLALEQFTIAWDLSLQENVPGDRLARVYSYDMIGSYIAVPVGGLATGPIASAAGTGPTLVGCAVLIVVTTLVALVSRQIRTLRRGSEVSEPTP</sequence>
<dbReference type="InterPro" id="IPR011701">
    <property type="entry name" value="MFS"/>
</dbReference>
<feature type="transmembrane region" description="Helical" evidence="6">
    <location>
        <begin position="366"/>
        <end position="385"/>
    </location>
</feature>
<feature type="transmembrane region" description="Helical" evidence="6">
    <location>
        <begin position="276"/>
        <end position="297"/>
    </location>
</feature>
<feature type="transmembrane region" description="Helical" evidence="6">
    <location>
        <begin position="44"/>
        <end position="66"/>
    </location>
</feature>
<feature type="transmembrane region" description="Helical" evidence="6">
    <location>
        <begin position="213"/>
        <end position="236"/>
    </location>
</feature>
<reference evidence="7 8" key="1">
    <citation type="submission" date="2019-03" db="EMBL/GenBank/DDBJ databases">
        <title>Genomic Encyclopedia of Archaeal and Bacterial Type Strains, Phase II (KMG-II): from individual species to whole genera.</title>
        <authorList>
            <person name="Goeker M."/>
        </authorList>
    </citation>
    <scope>NUCLEOTIDE SEQUENCE [LARGE SCALE GENOMIC DNA]</scope>
    <source>
        <strain evidence="7 8">DSM 45499</strain>
    </source>
</reference>
<keyword evidence="5 6" id="KW-0472">Membrane</keyword>
<feature type="transmembrane region" description="Helical" evidence="6">
    <location>
        <begin position="100"/>
        <end position="118"/>
    </location>
</feature>
<feature type="transmembrane region" description="Helical" evidence="6">
    <location>
        <begin position="248"/>
        <end position="269"/>
    </location>
</feature>
<dbReference type="Pfam" id="PF07690">
    <property type="entry name" value="MFS_1"/>
    <property type="match status" value="1"/>
</dbReference>
<keyword evidence="2" id="KW-1003">Cell membrane</keyword>
<dbReference type="GO" id="GO:0022857">
    <property type="term" value="F:transmembrane transporter activity"/>
    <property type="evidence" value="ECO:0007669"/>
    <property type="project" value="InterPro"/>
</dbReference>
<keyword evidence="4 6" id="KW-1133">Transmembrane helix</keyword>
<evidence type="ECO:0000256" key="6">
    <source>
        <dbReference type="SAM" id="Phobius"/>
    </source>
</evidence>
<dbReference type="RefSeq" id="WP_133907211.1">
    <property type="nucleotide sequence ID" value="NZ_SOCP01000017.1"/>
</dbReference>
<feature type="transmembrane region" description="Helical" evidence="6">
    <location>
        <begin position="139"/>
        <end position="161"/>
    </location>
</feature>
<evidence type="ECO:0000256" key="3">
    <source>
        <dbReference type="ARBA" id="ARBA00022692"/>
    </source>
</evidence>
<feature type="transmembrane region" description="Helical" evidence="6">
    <location>
        <begin position="337"/>
        <end position="360"/>
    </location>
</feature>
<dbReference type="AlphaFoldDB" id="A0A4R7V3X4"/>
<organism evidence="7 8">
    <name type="scientific">Actinophytocola oryzae</name>
    <dbReference type="NCBI Taxonomy" id="502181"/>
    <lineage>
        <taxon>Bacteria</taxon>
        <taxon>Bacillati</taxon>
        <taxon>Actinomycetota</taxon>
        <taxon>Actinomycetes</taxon>
        <taxon>Pseudonocardiales</taxon>
        <taxon>Pseudonocardiaceae</taxon>
    </lineage>
</organism>
<comment type="caution">
    <text evidence="7">The sequence shown here is derived from an EMBL/GenBank/DDBJ whole genome shotgun (WGS) entry which is preliminary data.</text>
</comment>
<dbReference type="Proteomes" id="UP000294927">
    <property type="component" value="Unassembled WGS sequence"/>
</dbReference>
<dbReference type="PANTHER" id="PTHR23513">
    <property type="entry name" value="INTEGRAL MEMBRANE EFFLUX PROTEIN-RELATED"/>
    <property type="match status" value="1"/>
</dbReference>
<proteinExistence type="predicted"/>
<dbReference type="CDD" id="cd06173">
    <property type="entry name" value="MFS_MefA_like"/>
    <property type="match status" value="1"/>
</dbReference>
<dbReference type="GO" id="GO:0005886">
    <property type="term" value="C:plasma membrane"/>
    <property type="evidence" value="ECO:0007669"/>
    <property type="project" value="UniProtKB-SubCell"/>
</dbReference>
<evidence type="ECO:0000256" key="2">
    <source>
        <dbReference type="ARBA" id="ARBA00022475"/>
    </source>
</evidence>